<evidence type="ECO:0000256" key="5">
    <source>
        <dbReference type="ARBA" id="ARBA00023315"/>
    </source>
</evidence>
<keyword evidence="2" id="KW-0444">Lipid biosynthesis</keyword>
<keyword evidence="6" id="KW-1133">Transmembrane helix</keyword>
<dbReference type="PANTHER" id="PTHR10434:SF64">
    <property type="entry name" value="1-ACYL-SN-GLYCEROL-3-PHOSPHATE ACYLTRANSFERASE-RELATED"/>
    <property type="match status" value="1"/>
</dbReference>
<keyword evidence="3" id="KW-0808">Transferase</keyword>
<comment type="pathway">
    <text evidence="1">Lipid metabolism.</text>
</comment>
<evidence type="ECO:0000256" key="3">
    <source>
        <dbReference type="ARBA" id="ARBA00022679"/>
    </source>
</evidence>
<dbReference type="SUPFAM" id="SSF69593">
    <property type="entry name" value="Glycerol-3-phosphate (1)-acyltransferase"/>
    <property type="match status" value="1"/>
</dbReference>
<evidence type="ECO:0000259" key="7">
    <source>
        <dbReference type="SMART" id="SM00563"/>
    </source>
</evidence>
<evidence type="ECO:0000256" key="1">
    <source>
        <dbReference type="ARBA" id="ARBA00005189"/>
    </source>
</evidence>
<evidence type="ECO:0000313" key="8">
    <source>
        <dbReference type="EMBL" id="MEE4024769.1"/>
    </source>
</evidence>
<organism evidence="8 9">
    <name type="scientific">Gordonia prachuapensis</name>
    <dbReference type="NCBI Taxonomy" id="3115651"/>
    <lineage>
        <taxon>Bacteria</taxon>
        <taxon>Bacillati</taxon>
        <taxon>Actinomycetota</taxon>
        <taxon>Actinomycetes</taxon>
        <taxon>Mycobacteriales</taxon>
        <taxon>Gordoniaceae</taxon>
        <taxon>Gordonia</taxon>
    </lineage>
</organism>
<dbReference type="PANTHER" id="PTHR10434">
    <property type="entry name" value="1-ACYL-SN-GLYCEROL-3-PHOSPHATE ACYLTRANSFERASE"/>
    <property type="match status" value="1"/>
</dbReference>
<evidence type="ECO:0000256" key="6">
    <source>
        <dbReference type="SAM" id="Phobius"/>
    </source>
</evidence>
<dbReference type="Proteomes" id="UP001335729">
    <property type="component" value="Unassembled WGS sequence"/>
</dbReference>
<name>A0ABU7MYC5_9ACTN</name>
<proteinExistence type="predicted"/>
<dbReference type="RefSeq" id="WP_330506112.1">
    <property type="nucleotide sequence ID" value="NZ_JAZDUE010000014.1"/>
</dbReference>
<keyword evidence="6" id="KW-0472">Membrane</keyword>
<dbReference type="CDD" id="cd07989">
    <property type="entry name" value="LPLAT_AGPAT-like"/>
    <property type="match status" value="1"/>
</dbReference>
<feature type="transmembrane region" description="Helical" evidence="6">
    <location>
        <begin position="75"/>
        <end position="99"/>
    </location>
</feature>
<dbReference type="SMART" id="SM00563">
    <property type="entry name" value="PlsC"/>
    <property type="match status" value="1"/>
</dbReference>
<dbReference type="GO" id="GO:0016746">
    <property type="term" value="F:acyltransferase activity"/>
    <property type="evidence" value="ECO:0007669"/>
    <property type="project" value="UniProtKB-KW"/>
</dbReference>
<accession>A0ABU7MYC5</accession>
<keyword evidence="4" id="KW-0443">Lipid metabolism</keyword>
<dbReference type="InterPro" id="IPR002123">
    <property type="entry name" value="Plipid/glycerol_acylTrfase"/>
</dbReference>
<sequence>MTVTALATPGYAPPTVPPAVARPLAPAPDPLPAAEHLADPPQHPWYPRSGCDSRCRAADDVASTWRASALVARRAIGLLATVAFIALSGPLVAVMPRVARRRYLGRMARALLASVGLRVRIEDRRPFAGSTRGLIVANHISFLDIFALAVVSPAHMVAKDDVATMPVISGLARRLGVITIDRSALRALPGTVERAVARLHQDSSVAVFPEGTTWCGRDAGRFRPAFFQAAIDAGVPVIPVRLTFTAADGSVSAAPSLIGDDSPLDTLRRVMGARGLTLHIRVHEVQLPDVDRRELAARCEQLVAA</sequence>
<reference evidence="8 9" key="1">
    <citation type="submission" date="2024-01" db="EMBL/GenBank/DDBJ databases">
        <title>Draft genome sequence of Gordonia sp. PKS22-38.</title>
        <authorList>
            <person name="Suphannarot A."/>
            <person name="Mingma R."/>
        </authorList>
    </citation>
    <scope>NUCLEOTIDE SEQUENCE [LARGE SCALE GENOMIC DNA]</scope>
    <source>
        <strain evidence="8 9">PKS22-38</strain>
    </source>
</reference>
<gene>
    <name evidence="8" type="ORF">V1Y59_16920</name>
</gene>
<dbReference type="EMBL" id="JAZDUE010000014">
    <property type="protein sequence ID" value="MEE4024769.1"/>
    <property type="molecule type" value="Genomic_DNA"/>
</dbReference>
<evidence type="ECO:0000313" key="9">
    <source>
        <dbReference type="Proteomes" id="UP001335729"/>
    </source>
</evidence>
<dbReference type="Pfam" id="PF01553">
    <property type="entry name" value="Acyltransferase"/>
    <property type="match status" value="1"/>
</dbReference>
<keyword evidence="6" id="KW-0812">Transmembrane</keyword>
<comment type="caution">
    <text evidence="8">The sequence shown here is derived from an EMBL/GenBank/DDBJ whole genome shotgun (WGS) entry which is preliminary data.</text>
</comment>
<feature type="domain" description="Phospholipid/glycerol acyltransferase" evidence="7">
    <location>
        <begin position="133"/>
        <end position="245"/>
    </location>
</feature>
<protein>
    <submittedName>
        <fullName evidence="8">Lysophospholipid acyltransferase family protein</fullName>
    </submittedName>
</protein>
<evidence type="ECO:0000256" key="4">
    <source>
        <dbReference type="ARBA" id="ARBA00023098"/>
    </source>
</evidence>
<keyword evidence="5 8" id="KW-0012">Acyltransferase</keyword>
<evidence type="ECO:0000256" key="2">
    <source>
        <dbReference type="ARBA" id="ARBA00022516"/>
    </source>
</evidence>
<keyword evidence="9" id="KW-1185">Reference proteome</keyword>